<gene>
    <name evidence="1" type="ORF">CCMP2556_LOCUS8271</name>
</gene>
<organism evidence="1 2">
    <name type="scientific">Durusdinium trenchii</name>
    <dbReference type="NCBI Taxonomy" id="1381693"/>
    <lineage>
        <taxon>Eukaryota</taxon>
        <taxon>Sar</taxon>
        <taxon>Alveolata</taxon>
        <taxon>Dinophyceae</taxon>
        <taxon>Suessiales</taxon>
        <taxon>Symbiodiniaceae</taxon>
        <taxon>Durusdinium</taxon>
    </lineage>
</organism>
<sequence>MAKRRFKIFALVLSILVGKFFLALIEIPRTTQDRYRRPSKTARPLEPPTWATYLDPIASALGVSLTDIGKQVLDANKHYRPIEEVKRLERLENVNDAHQHAILLAKKLMDRAKTSQEARNIIVPNISLPLIPVNGTEFQHLVTSVLSDTISTGVSAIHAEPGTGKSVAVALAMLMWAKHNPKCITVLIRGNLQLLEDFFRVSEAYVTAVAENLFPILSDAGVRLQVVLDNIFDKELGERGEMLMSLARAAFEHGQVVVVTQSREVAEEVGLLNGARTRVSPHQKCNVSEYRWNKMQASRLLLHLNATAKLNDRRKSRKTRWWRKMLHAFTRTTKESEDTVQRALNESLKEFKQDEAWVQENLEGARMPDGGWKPVDIKQFLLSGIKPVLIPTVAGATSPTQTKAVWDSSLECLW</sequence>
<name>A0ABP0IV41_9DINO</name>
<protein>
    <submittedName>
        <fullName evidence="1">Uncharacterized protein</fullName>
    </submittedName>
</protein>
<comment type="caution">
    <text evidence="1">The sequence shown here is derived from an EMBL/GenBank/DDBJ whole genome shotgun (WGS) entry which is preliminary data.</text>
</comment>
<evidence type="ECO:0000313" key="1">
    <source>
        <dbReference type="EMBL" id="CAK9005965.1"/>
    </source>
</evidence>
<evidence type="ECO:0000313" key="2">
    <source>
        <dbReference type="Proteomes" id="UP001642484"/>
    </source>
</evidence>
<dbReference type="Proteomes" id="UP001642484">
    <property type="component" value="Unassembled WGS sequence"/>
</dbReference>
<proteinExistence type="predicted"/>
<keyword evidence="2" id="KW-1185">Reference proteome</keyword>
<dbReference type="EMBL" id="CAXAMN010003747">
    <property type="protein sequence ID" value="CAK9005965.1"/>
    <property type="molecule type" value="Genomic_DNA"/>
</dbReference>
<accession>A0ABP0IV41</accession>
<reference evidence="1 2" key="1">
    <citation type="submission" date="2024-02" db="EMBL/GenBank/DDBJ databases">
        <authorList>
            <person name="Chen Y."/>
            <person name="Shah S."/>
            <person name="Dougan E. K."/>
            <person name="Thang M."/>
            <person name="Chan C."/>
        </authorList>
    </citation>
    <scope>NUCLEOTIDE SEQUENCE [LARGE SCALE GENOMIC DNA]</scope>
</reference>